<dbReference type="PANTHER" id="PTHR20941:SF1">
    <property type="entry name" value="FOLIC ACID SYNTHESIS PROTEIN FOL1"/>
    <property type="match status" value="1"/>
</dbReference>
<dbReference type="InterPro" id="IPR006390">
    <property type="entry name" value="DHP_synth_dom"/>
</dbReference>
<evidence type="ECO:0000313" key="12">
    <source>
        <dbReference type="EMBL" id="NMM93733.1"/>
    </source>
</evidence>
<dbReference type="Pfam" id="PF00809">
    <property type="entry name" value="Pterin_bind"/>
    <property type="match status" value="1"/>
</dbReference>
<dbReference type="EC" id="2.5.1.15" evidence="5 10"/>
<evidence type="ECO:0000256" key="6">
    <source>
        <dbReference type="ARBA" id="ARBA00022679"/>
    </source>
</evidence>
<gene>
    <name evidence="12" type="ORF">G1C95_0918</name>
</gene>
<evidence type="ECO:0000313" key="13">
    <source>
        <dbReference type="Proteomes" id="UP000532194"/>
    </source>
</evidence>
<keyword evidence="6 10" id="KW-0808">Transferase</keyword>
<evidence type="ECO:0000256" key="10">
    <source>
        <dbReference type="RuleBase" id="RU361205"/>
    </source>
</evidence>
<evidence type="ECO:0000256" key="1">
    <source>
        <dbReference type="ARBA" id="ARBA00000012"/>
    </source>
</evidence>
<evidence type="ECO:0000256" key="4">
    <source>
        <dbReference type="ARBA" id="ARBA00009503"/>
    </source>
</evidence>
<keyword evidence="7 10" id="KW-0479">Metal-binding</keyword>
<evidence type="ECO:0000256" key="5">
    <source>
        <dbReference type="ARBA" id="ARBA00012458"/>
    </source>
</evidence>
<sequence>MTNLQALHDNPNTMVMGVLNITEDSFSDGGLWLDPDAAVRHGRDMMAAGADIIDIGAESTRPGAKRVSEADELARITGAVKALMPANPVLSIDTTRASVAAAALEEGAQIINDVSGGTLDAELPHVVADHDCLYIVQHWRGWLAGSKGATPDMDTSVYEHGVLKDVYDEVMHQVDGVLAVGVQPERIVIDPGLGFSKPGIEHNLPLLVGLDTFRASGYPVLIGQSRKRFIGAMLTDAGYQAPAENSAAANDVTAPSGLTLDLEAKDNVTAALSALCAEHGAWAVRVHDVPRSRAAVIAGNIWRAYSK</sequence>
<comment type="caution">
    <text evidence="12">The sequence shown here is derived from an EMBL/GenBank/DDBJ whole genome shotgun (WGS) entry which is preliminary data.</text>
</comment>
<dbReference type="EMBL" id="JAAIII010000002">
    <property type="protein sequence ID" value="NMM93733.1"/>
    <property type="molecule type" value="Genomic_DNA"/>
</dbReference>
<evidence type="ECO:0000259" key="11">
    <source>
        <dbReference type="PROSITE" id="PS50972"/>
    </source>
</evidence>
<evidence type="ECO:0000256" key="3">
    <source>
        <dbReference type="ARBA" id="ARBA00004763"/>
    </source>
</evidence>
<proteinExistence type="inferred from homology"/>
<dbReference type="GO" id="GO:0046872">
    <property type="term" value="F:metal ion binding"/>
    <property type="evidence" value="ECO:0007669"/>
    <property type="project" value="UniProtKB-KW"/>
</dbReference>
<evidence type="ECO:0000256" key="9">
    <source>
        <dbReference type="ARBA" id="ARBA00022909"/>
    </source>
</evidence>
<dbReference type="PROSITE" id="PS50972">
    <property type="entry name" value="PTERIN_BINDING"/>
    <property type="match status" value="1"/>
</dbReference>
<dbReference type="CDD" id="cd00739">
    <property type="entry name" value="DHPS"/>
    <property type="match status" value="1"/>
</dbReference>
<keyword evidence="13" id="KW-1185">Reference proteome</keyword>
<name>A0A7Y0EPN0_9BIFI</name>
<evidence type="ECO:0000256" key="2">
    <source>
        <dbReference type="ARBA" id="ARBA00001946"/>
    </source>
</evidence>
<dbReference type="GO" id="GO:0004156">
    <property type="term" value="F:dihydropteroate synthase activity"/>
    <property type="evidence" value="ECO:0007669"/>
    <property type="project" value="UniProtKB-EC"/>
</dbReference>
<dbReference type="PANTHER" id="PTHR20941">
    <property type="entry name" value="FOLATE SYNTHESIS PROTEINS"/>
    <property type="match status" value="1"/>
</dbReference>
<keyword evidence="9 10" id="KW-0289">Folate biosynthesis</keyword>
<comment type="pathway">
    <text evidence="3 10">Cofactor biosynthesis; tetrahydrofolate biosynthesis; 7,8-dihydrofolate from 2-amino-4-hydroxy-6-hydroxymethyl-7,8-dihydropteridine diphosphate and 4-aminobenzoate: step 1/2.</text>
</comment>
<accession>A0A7Y0EPN0</accession>
<evidence type="ECO:0000256" key="7">
    <source>
        <dbReference type="ARBA" id="ARBA00022723"/>
    </source>
</evidence>
<dbReference type="NCBIfam" id="TIGR01496">
    <property type="entry name" value="DHPS"/>
    <property type="match status" value="1"/>
</dbReference>
<reference evidence="12 13" key="1">
    <citation type="submission" date="2020-02" db="EMBL/GenBank/DDBJ databases">
        <title>Characterization of phylogenetic diversity of novel bifidobacterial species isolated in Czech ZOOs.</title>
        <authorList>
            <person name="Lugli G.A."/>
            <person name="Vera N.B."/>
            <person name="Ventura M."/>
        </authorList>
    </citation>
    <scope>NUCLEOTIDE SEQUENCE [LARGE SCALE GENOMIC DNA]</scope>
    <source>
        <strain evidence="12 13">DSM 109957</strain>
    </source>
</reference>
<dbReference type="InterPro" id="IPR011005">
    <property type="entry name" value="Dihydropteroate_synth-like_sf"/>
</dbReference>
<comment type="similarity">
    <text evidence="4 10">Belongs to the DHPS family.</text>
</comment>
<organism evidence="12 13">
    <name type="scientific">Bifidobacterium oedipodis</name>
    <dbReference type="NCBI Taxonomy" id="2675322"/>
    <lineage>
        <taxon>Bacteria</taxon>
        <taxon>Bacillati</taxon>
        <taxon>Actinomycetota</taxon>
        <taxon>Actinomycetes</taxon>
        <taxon>Bifidobacteriales</taxon>
        <taxon>Bifidobacteriaceae</taxon>
        <taxon>Bifidobacterium</taxon>
    </lineage>
</organism>
<evidence type="ECO:0000256" key="8">
    <source>
        <dbReference type="ARBA" id="ARBA00022842"/>
    </source>
</evidence>
<dbReference type="SUPFAM" id="SSF51717">
    <property type="entry name" value="Dihydropteroate synthetase-like"/>
    <property type="match status" value="1"/>
</dbReference>
<comment type="function">
    <text evidence="10">Catalyzes the condensation of para-aminobenzoate (pABA) with 6-hydroxymethyl-7,8-dihydropterin diphosphate (DHPt-PP) to form 7,8-dihydropteroate (H2Pte), the immediate precursor of folate derivatives.</text>
</comment>
<dbReference type="InterPro" id="IPR000489">
    <property type="entry name" value="Pterin-binding_dom"/>
</dbReference>
<dbReference type="InterPro" id="IPR045031">
    <property type="entry name" value="DHP_synth-like"/>
</dbReference>
<dbReference type="UniPathway" id="UPA00077">
    <property type="reaction ID" value="UER00156"/>
</dbReference>
<dbReference type="GO" id="GO:0046656">
    <property type="term" value="P:folic acid biosynthetic process"/>
    <property type="evidence" value="ECO:0007669"/>
    <property type="project" value="UniProtKB-KW"/>
</dbReference>
<comment type="catalytic activity">
    <reaction evidence="1">
        <text>(7,8-dihydropterin-6-yl)methyl diphosphate + 4-aminobenzoate = 7,8-dihydropteroate + diphosphate</text>
        <dbReference type="Rhea" id="RHEA:19949"/>
        <dbReference type="ChEBI" id="CHEBI:17836"/>
        <dbReference type="ChEBI" id="CHEBI:17839"/>
        <dbReference type="ChEBI" id="CHEBI:33019"/>
        <dbReference type="ChEBI" id="CHEBI:72950"/>
        <dbReference type="EC" id="2.5.1.15"/>
    </reaction>
</comment>
<dbReference type="PROSITE" id="PS00793">
    <property type="entry name" value="DHPS_2"/>
    <property type="match status" value="1"/>
</dbReference>
<keyword evidence="8 10" id="KW-0460">Magnesium</keyword>
<feature type="domain" description="Pterin-binding" evidence="11">
    <location>
        <begin position="13"/>
        <end position="297"/>
    </location>
</feature>
<protein>
    <recommendedName>
        <fullName evidence="5 10">Dihydropteroate synthase</fullName>
        <shortName evidence="10">DHPS</shortName>
        <ecNumber evidence="5 10">2.5.1.15</ecNumber>
    </recommendedName>
    <alternativeName>
        <fullName evidence="10">Dihydropteroate pyrophosphorylase</fullName>
    </alternativeName>
</protein>
<dbReference type="GO" id="GO:0005829">
    <property type="term" value="C:cytosol"/>
    <property type="evidence" value="ECO:0007669"/>
    <property type="project" value="TreeGrafter"/>
</dbReference>
<dbReference type="GO" id="GO:0046654">
    <property type="term" value="P:tetrahydrofolate biosynthetic process"/>
    <property type="evidence" value="ECO:0007669"/>
    <property type="project" value="UniProtKB-UniPathway"/>
</dbReference>
<dbReference type="Gene3D" id="3.20.20.20">
    <property type="entry name" value="Dihydropteroate synthase-like"/>
    <property type="match status" value="1"/>
</dbReference>
<dbReference type="AlphaFoldDB" id="A0A7Y0EPN0"/>
<dbReference type="PROSITE" id="PS00792">
    <property type="entry name" value="DHPS_1"/>
    <property type="match status" value="1"/>
</dbReference>
<dbReference type="Proteomes" id="UP000532194">
    <property type="component" value="Unassembled WGS sequence"/>
</dbReference>
<comment type="cofactor">
    <cofactor evidence="2 10">
        <name>Mg(2+)</name>
        <dbReference type="ChEBI" id="CHEBI:18420"/>
    </cofactor>
</comment>